<dbReference type="InterPro" id="IPR006089">
    <property type="entry name" value="Acyl-CoA_DH_CS"/>
</dbReference>
<comment type="caution">
    <text evidence="14">The sequence shown here is derived from an EMBL/GenBank/DDBJ whole genome shotgun (WGS) entry which is preliminary data.</text>
</comment>
<keyword evidence="4 10" id="KW-0285">Flavoprotein</keyword>
<dbReference type="FunFam" id="1.10.540.10:FF:000009">
    <property type="entry name" value="Probable acyl-CoA dehydrogenase"/>
    <property type="match status" value="1"/>
</dbReference>
<dbReference type="GO" id="GO:0003995">
    <property type="term" value="F:acyl-CoA dehydrogenase activity"/>
    <property type="evidence" value="ECO:0007669"/>
    <property type="project" value="InterPro"/>
</dbReference>
<comment type="pathway">
    <text evidence="2">Siderophore biosynthesis; mycobactin biosynthesis.</text>
</comment>
<feature type="domain" description="Acyl-CoA dehydrogenase/oxidase N-terminal" evidence="13">
    <location>
        <begin position="6"/>
        <end position="117"/>
    </location>
</feature>
<dbReference type="GO" id="GO:0050660">
    <property type="term" value="F:flavin adenine dinucleotide binding"/>
    <property type="evidence" value="ECO:0007669"/>
    <property type="project" value="InterPro"/>
</dbReference>
<feature type="domain" description="Acyl-CoA oxidase/dehydrogenase middle" evidence="12">
    <location>
        <begin position="121"/>
        <end position="216"/>
    </location>
</feature>
<evidence type="ECO:0000256" key="4">
    <source>
        <dbReference type="ARBA" id="ARBA00022630"/>
    </source>
</evidence>
<dbReference type="Pfam" id="PF02770">
    <property type="entry name" value="Acyl-CoA_dh_M"/>
    <property type="match status" value="1"/>
</dbReference>
<dbReference type="RefSeq" id="WP_066967480.1">
    <property type="nucleotide sequence ID" value="NZ_CP023449.1"/>
</dbReference>
<dbReference type="GO" id="GO:0033539">
    <property type="term" value="P:fatty acid beta-oxidation using acyl-CoA dehydrogenase"/>
    <property type="evidence" value="ECO:0007669"/>
    <property type="project" value="TreeGrafter"/>
</dbReference>
<keyword evidence="6 10" id="KW-0560">Oxidoreductase</keyword>
<reference evidence="14 15" key="1">
    <citation type="submission" date="2017-09" db="EMBL/GenBank/DDBJ databases">
        <title>The Catabolism of 3,6-Dichlorosalicylic acid is Initiated by the Cytochrome P450 Monooxygenase DsmABC in Rhizorhabdus dicambivorans Ndbn-20.</title>
        <authorList>
            <person name="Na L."/>
        </authorList>
    </citation>
    <scope>NUCLEOTIDE SEQUENCE [LARGE SCALE GENOMIC DNA]</scope>
    <source>
        <strain evidence="14 15">Ndbn-20m</strain>
    </source>
</reference>
<evidence type="ECO:0000259" key="12">
    <source>
        <dbReference type="Pfam" id="PF02770"/>
    </source>
</evidence>
<dbReference type="InterPro" id="IPR009075">
    <property type="entry name" value="AcylCo_DH/oxidase_C"/>
</dbReference>
<gene>
    <name evidence="14" type="ORF">COO09_19710</name>
</gene>
<evidence type="ECO:0000259" key="11">
    <source>
        <dbReference type="Pfam" id="PF00441"/>
    </source>
</evidence>
<name>A0A2A4FQ63_9SPHN</name>
<dbReference type="FunFam" id="1.20.140.10:FF:000001">
    <property type="entry name" value="Acyl-CoA dehydrogenase"/>
    <property type="match status" value="1"/>
</dbReference>
<dbReference type="Gene3D" id="2.40.110.10">
    <property type="entry name" value="Butyryl-CoA Dehydrogenase, subunit A, domain 2"/>
    <property type="match status" value="1"/>
</dbReference>
<dbReference type="InterPro" id="IPR050741">
    <property type="entry name" value="Acyl-CoA_dehydrogenase"/>
</dbReference>
<feature type="domain" description="Acyl-CoA dehydrogenase/oxidase C-terminal" evidence="11">
    <location>
        <begin position="228"/>
        <end position="376"/>
    </location>
</feature>
<dbReference type="PROSITE" id="PS00073">
    <property type="entry name" value="ACYL_COA_DH_2"/>
    <property type="match status" value="1"/>
</dbReference>
<dbReference type="Gene3D" id="1.10.540.10">
    <property type="entry name" value="Acyl-CoA dehydrogenase/oxidase, N-terminal domain"/>
    <property type="match status" value="1"/>
</dbReference>
<evidence type="ECO:0000256" key="2">
    <source>
        <dbReference type="ARBA" id="ARBA00005102"/>
    </source>
</evidence>
<dbReference type="InterPro" id="IPR006091">
    <property type="entry name" value="Acyl-CoA_Oxase/DH_mid-dom"/>
</dbReference>
<evidence type="ECO:0000256" key="9">
    <source>
        <dbReference type="ARBA" id="ARBA00042660"/>
    </source>
</evidence>
<evidence type="ECO:0000256" key="8">
    <source>
        <dbReference type="ARBA" id="ARBA00040394"/>
    </source>
</evidence>
<dbReference type="Gene3D" id="1.20.140.10">
    <property type="entry name" value="Butyryl-CoA Dehydrogenase, subunit A, domain 3"/>
    <property type="match status" value="1"/>
</dbReference>
<comment type="similarity">
    <text evidence="3 10">Belongs to the acyl-CoA dehydrogenase family.</text>
</comment>
<dbReference type="SUPFAM" id="SSF56645">
    <property type="entry name" value="Acyl-CoA dehydrogenase NM domain-like"/>
    <property type="match status" value="1"/>
</dbReference>
<dbReference type="PANTHER" id="PTHR48083:SF20">
    <property type="entry name" value="LONG-CHAIN SPECIFIC ACYL-COA DEHYDROGENASE, MITOCHONDRIAL"/>
    <property type="match status" value="1"/>
</dbReference>
<evidence type="ECO:0000259" key="13">
    <source>
        <dbReference type="Pfam" id="PF02771"/>
    </source>
</evidence>
<dbReference type="PANTHER" id="PTHR48083">
    <property type="entry name" value="MEDIUM-CHAIN SPECIFIC ACYL-COA DEHYDROGENASE, MITOCHONDRIAL-RELATED"/>
    <property type="match status" value="1"/>
</dbReference>
<dbReference type="InterPro" id="IPR036250">
    <property type="entry name" value="AcylCo_DH-like_C"/>
</dbReference>
<evidence type="ECO:0000313" key="15">
    <source>
        <dbReference type="Proteomes" id="UP000218934"/>
    </source>
</evidence>
<comment type="cofactor">
    <cofactor evidence="1 10">
        <name>FAD</name>
        <dbReference type="ChEBI" id="CHEBI:57692"/>
    </cofactor>
</comment>
<evidence type="ECO:0000256" key="1">
    <source>
        <dbReference type="ARBA" id="ARBA00001974"/>
    </source>
</evidence>
<dbReference type="SUPFAM" id="SSF47203">
    <property type="entry name" value="Acyl-CoA dehydrogenase C-terminal domain-like"/>
    <property type="match status" value="1"/>
</dbReference>
<dbReference type="InterPro" id="IPR013786">
    <property type="entry name" value="AcylCoA_DH/ox_N"/>
</dbReference>
<evidence type="ECO:0000256" key="5">
    <source>
        <dbReference type="ARBA" id="ARBA00022827"/>
    </source>
</evidence>
<dbReference type="Pfam" id="PF02771">
    <property type="entry name" value="Acyl-CoA_dh_N"/>
    <property type="match status" value="1"/>
</dbReference>
<comment type="function">
    <text evidence="7">Catalyzes the dehydrogenation at the alpha-beta position of ACP-bound acyl chains. This results in the introduction of a double bond in the lipidic chain, which is further transferred to the epsilon-amino group of lysine residue in the mycobactin core by MbtK.</text>
</comment>
<sequence>MALPYTEEHDMFRRSVRAFVEREIAPHHERWEDEGIVDRDLWRKAGGAGLLLTGIASEYGGGGGDFLMTLIMTEELTRGVFSGPGFRLHSDIVAPYIEHLGTEEQKRRWLPAMASGEMVAAVAMTEPGAGSDLQAIRTTAIRDGDDYVVNGQKTFISNGSMADLVVVAVKTDPAEGARGTSLLVIEAERAGFAKGKRLKKLGLKAQDTAELYFDDVRVPVANRLGEEGKGFAYLMRELPRERLIAAAIGVIAAEAALDWTIDHVKSRKAFGGTLFDLQNTRFVLGELKTEVEIGRTFLDDCTLLLMRGGLDATRAAMAKLWCTELEGRVIDRCLQLFGGYGYMWEYPIARAYADARVHRILAGSNEIMKELVARSL</sequence>
<protein>
    <recommendedName>
        <fullName evidence="8">Acyl-[acyl-carrier-protein] dehydrogenase MbtN</fullName>
    </recommendedName>
    <alternativeName>
        <fullName evidence="9">Mycobactin synthase protein N</fullName>
    </alternativeName>
</protein>
<evidence type="ECO:0000256" key="3">
    <source>
        <dbReference type="ARBA" id="ARBA00009347"/>
    </source>
</evidence>
<dbReference type="InterPro" id="IPR046373">
    <property type="entry name" value="Acyl-CoA_Oxase/DH_mid-dom_sf"/>
</dbReference>
<evidence type="ECO:0000256" key="6">
    <source>
        <dbReference type="ARBA" id="ARBA00023002"/>
    </source>
</evidence>
<evidence type="ECO:0000313" key="14">
    <source>
        <dbReference type="EMBL" id="PCE40553.1"/>
    </source>
</evidence>
<proteinExistence type="inferred from homology"/>
<dbReference type="PROSITE" id="PS00072">
    <property type="entry name" value="ACYL_COA_DH_1"/>
    <property type="match status" value="1"/>
</dbReference>
<dbReference type="GO" id="GO:0005737">
    <property type="term" value="C:cytoplasm"/>
    <property type="evidence" value="ECO:0007669"/>
    <property type="project" value="TreeGrafter"/>
</dbReference>
<dbReference type="FunFam" id="2.40.110.10:FF:000002">
    <property type="entry name" value="Acyl-CoA dehydrogenase fadE12"/>
    <property type="match status" value="1"/>
</dbReference>
<dbReference type="KEGG" id="rdi:CMV14_07520"/>
<dbReference type="EMBL" id="NWUF01000026">
    <property type="protein sequence ID" value="PCE40553.1"/>
    <property type="molecule type" value="Genomic_DNA"/>
</dbReference>
<organism evidence="14 15">
    <name type="scientific">Rhizorhabdus dicambivorans</name>
    <dbReference type="NCBI Taxonomy" id="1850238"/>
    <lineage>
        <taxon>Bacteria</taxon>
        <taxon>Pseudomonadati</taxon>
        <taxon>Pseudomonadota</taxon>
        <taxon>Alphaproteobacteria</taxon>
        <taxon>Sphingomonadales</taxon>
        <taxon>Sphingomonadaceae</taxon>
        <taxon>Rhizorhabdus</taxon>
    </lineage>
</organism>
<keyword evidence="5 10" id="KW-0274">FAD</keyword>
<dbReference type="Pfam" id="PF00441">
    <property type="entry name" value="Acyl-CoA_dh_1"/>
    <property type="match status" value="1"/>
</dbReference>
<dbReference type="InterPro" id="IPR009100">
    <property type="entry name" value="AcylCoA_DH/oxidase_NM_dom_sf"/>
</dbReference>
<keyword evidence="15" id="KW-1185">Reference proteome</keyword>
<dbReference type="Proteomes" id="UP000218934">
    <property type="component" value="Unassembled WGS sequence"/>
</dbReference>
<evidence type="ECO:0000256" key="7">
    <source>
        <dbReference type="ARBA" id="ARBA00037085"/>
    </source>
</evidence>
<dbReference type="OrthoDB" id="9780544at2"/>
<dbReference type="InterPro" id="IPR037069">
    <property type="entry name" value="AcylCoA_DH/ox_N_sf"/>
</dbReference>
<evidence type="ECO:0000256" key="10">
    <source>
        <dbReference type="RuleBase" id="RU362125"/>
    </source>
</evidence>
<accession>A0A2A4FQ63</accession>
<dbReference type="AlphaFoldDB" id="A0A2A4FQ63"/>